<organism evidence="2 3">
    <name type="scientific">Trichomonascus ciferrii</name>
    <dbReference type="NCBI Taxonomy" id="44093"/>
    <lineage>
        <taxon>Eukaryota</taxon>
        <taxon>Fungi</taxon>
        <taxon>Dikarya</taxon>
        <taxon>Ascomycota</taxon>
        <taxon>Saccharomycotina</taxon>
        <taxon>Dipodascomycetes</taxon>
        <taxon>Dipodascales</taxon>
        <taxon>Trichomonascaceae</taxon>
        <taxon>Trichomonascus</taxon>
        <taxon>Trichomonascus ciferrii complex</taxon>
    </lineage>
</organism>
<sequence length="84" mass="10413">MSLTVTTWLFSSSQQRLEKRQAEERLQQYQAKQKELERLKKERDVVAQRVEKEHKYENYYSQDQTRLMMLNRQIERIHTQLQNL</sequence>
<gene>
    <name evidence="2" type="ORF">TRICI_005858</name>
</gene>
<protein>
    <submittedName>
        <fullName evidence="2">Uncharacterized protein</fullName>
    </submittedName>
</protein>
<dbReference type="AlphaFoldDB" id="A0A642UNK0"/>
<reference evidence="2" key="1">
    <citation type="journal article" date="2019" name="G3 (Bethesda)">
        <title>Genome Assemblies of Two Rare Opportunistic Yeast Pathogens: Diutina rugosa (syn. Candida rugosa) and Trichomonascus ciferrii (syn. Candida ciferrii).</title>
        <authorList>
            <person name="Mixao V."/>
            <person name="Saus E."/>
            <person name="Hansen A.P."/>
            <person name="Lass-Florl C."/>
            <person name="Gabaldon T."/>
        </authorList>
    </citation>
    <scope>NUCLEOTIDE SEQUENCE</scope>
    <source>
        <strain evidence="2">CBS 4856</strain>
    </source>
</reference>
<accession>A0A642UNK0</accession>
<comment type="caution">
    <text evidence="2">The sequence shown here is derived from an EMBL/GenBank/DDBJ whole genome shotgun (WGS) entry which is preliminary data.</text>
</comment>
<evidence type="ECO:0000256" key="1">
    <source>
        <dbReference type="SAM" id="Coils"/>
    </source>
</evidence>
<feature type="coiled-coil region" evidence="1">
    <location>
        <begin position="12"/>
        <end position="49"/>
    </location>
</feature>
<dbReference type="EMBL" id="SWFS01000466">
    <property type="protein sequence ID" value="KAA8902497.1"/>
    <property type="molecule type" value="Genomic_DNA"/>
</dbReference>
<dbReference type="Proteomes" id="UP000761534">
    <property type="component" value="Unassembled WGS sequence"/>
</dbReference>
<evidence type="ECO:0000313" key="3">
    <source>
        <dbReference type="Proteomes" id="UP000761534"/>
    </source>
</evidence>
<keyword evidence="1" id="KW-0175">Coiled coil</keyword>
<dbReference type="VEuPathDB" id="FungiDB:TRICI_005858"/>
<keyword evidence="3" id="KW-1185">Reference proteome</keyword>
<proteinExistence type="predicted"/>
<name>A0A642UNK0_9ASCO</name>
<evidence type="ECO:0000313" key="2">
    <source>
        <dbReference type="EMBL" id="KAA8902497.1"/>
    </source>
</evidence>